<protein>
    <submittedName>
        <fullName evidence="2">Uncharacterized protein</fullName>
    </submittedName>
</protein>
<reference evidence="3" key="1">
    <citation type="journal article" date="2023" name="Commun. Biol.">
        <title>Genome analysis of Parmales, the sister group of diatoms, reveals the evolutionary specialization of diatoms from phago-mixotrophs to photoautotrophs.</title>
        <authorList>
            <person name="Ban H."/>
            <person name="Sato S."/>
            <person name="Yoshikawa S."/>
            <person name="Yamada K."/>
            <person name="Nakamura Y."/>
            <person name="Ichinomiya M."/>
            <person name="Sato N."/>
            <person name="Blanc-Mathieu R."/>
            <person name="Endo H."/>
            <person name="Kuwata A."/>
            <person name="Ogata H."/>
        </authorList>
    </citation>
    <scope>NUCLEOTIDE SEQUENCE [LARGE SCALE GENOMIC DNA]</scope>
</reference>
<keyword evidence="1" id="KW-0812">Transmembrane</keyword>
<feature type="transmembrane region" description="Helical" evidence="1">
    <location>
        <begin position="20"/>
        <end position="44"/>
    </location>
</feature>
<feature type="transmembrane region" description="Helical" evidence="1">
    <location>
        <begin position="51"/>
        <end position="77"/>
    </location>
</feature>
<keyword evidence="1" id="KW-0472">Membrane</keyword>
<evidence type="ECO:0000256" key="1">
    <source>
        <dbReference type="SAM" id="Phobius"/>
    </source>
</evidence>
<dbReference type="Proteomes" id="UP001162640">
    <property type="component" value="Unassembled WGS sequence"/>
</dbReference>
<dbReference type="AlphaFoldDB" id="A0A9W7EKJ5"/>
<proteinExistence type="predicted"/>
<keyword evidence="1" id="KW-1133">Transmembrane helix</keyword>
<sequence>MTGVSCDGQLGSYDCLCGGLGGGLGGGVCVIIGVGVIGVGVIGVGVIGVGVIGVGVIGVGFIGVGVIGVGICTYFFLAQNLDGICRNFIGNRCWVD</sequence>
<organism evidence="2 3">
    <name type="scientific">Triparma laevis f. inornata</name>
    <dbReference type="NCBI Taxonomy" id="1714386"/>
    <lineage>
        <taxon>Eukaryota</taxon>
        <taxon>Sar</taxon>
        <taxon>Stramenopiles</taxon>
        <taxon>Ochrophyta</taxon>
        <taxon>Bolidophyceae</taxon>
        <taxon>Parmales</taxon>
        <taxon>Triparmaceae</taxon>
        <taxon>Triparma</taxon>
    </lineage>
</organism>
<name>A0A9W7EKJ5_9STRA</name>
<dbReference type="EMBL" id="BLQM01000297">
    <property type="protein sequence ID" value="GMH81245.1"/>
    <property type="molecule type" value="Genomic_DNA"/>
</dbReference>
<evidence type="ECO:0000313" key="3">
    <source>
        <dbReference type="Proteomes" id="UP001162640"/>
    </source>
</evidence>
<comment type="caution">
    <text evidence="2">The sequence shown here is derived from an EMBL/GenBank/DDBJ whole genome shotgun (WGS) entry which is preliminary data.</text>
</comment>
<accession>A0A9W7EKJ5</accession>
<evidence type="ECO:0000313" key="2">
    <source>
        <dbReference type="EMBL" id="GMH81245.1"/>
    </source>
</evidence>
<gene>
    <name evidence="2" type="ORF">TL16_g08868</name>
</gene>